<name>A0A1F7IIN0_9BACT</name>
<dbReference type="Gene3D" id="1.20.120.160">
    <property type="entry name" value="HPT domain"/>
    <property type="match status" value="1"/>
</dbReference>
<feature type="domain" description="HPt" evidence="2">
    <location>
        <begin position="2"/>
        <end position="113"/>
    </location>
</feature>
<comment type="caution">
    <text evidence="3">The sequence shown here is derived from an EMBL/GenBank/DDBJ whole genome shotgun (WGS) entry which is preliminary data.</text>
</comment>
<dbReference type="CDD" id="cd00088">
    <property type="entry name" value="HPT"/>
    <property type="match status" value="1"/>
</dbReference>
<sequence>MTDLDLVAYKGLYLETARQHLSDLKNNLLQLNQSPTDQKIIYEIFRLFHSLKSQNYFMGFEKTANLCKVAENYFREIKDGARNYNSNFSHIIQDAILKIENSLTSIEKENKETDISSDIISLESNLS</sequence>
<dbReference type="EMBL" id="MGAI01000058">
    <property type="protein sequence ID" value="OGK43213.1"/>
    <property type="molecule type" value="Genomic_DNA"/>
</dbReference>
<keyword evidence="1" id="KW-0597">Phosphoprotein</keyword>
<gene>
    <name evidence="3" type="ORF">A3B40_03040</name>
</gene>
<dbReference type="SUPFAM" id="SSF47226">
    <property type="entry name" value="Histidine-containing phosphotransfer domain, HPT domain"/>
    <property type="match status" value="1"/>
</dbReference>
<evidence type="ECO:0000313" key="3">
    <source>
        <dbReference type="EMBL" id="OGK43213.1"/>
    </source>
</evidence>
<dbReference type="InterPro" id="IPR036641">
    <property type="entry name" value="HPT_dom_sf"/>
</dbReference>
<feature type="modified residue" description="Phosphohistidine" evidence="1">
    <location>
        <position position="49"/>
    </location>
</feature>
<dbReference type="Pfam" id="PF01627">
    <property type="entry name" value="Hpt"/>
    <property type="match status" value="1"/>
</dbReference>
<evidence type="ECO:0000259" key="2">
    <source>
        <dbReference type="PROSITE" id="PS50894"/>
    </source>
</evidence>
<evidence type="ECO:0000313" key="4">
    <source>
        <dbReference type="Proteomes" id="UP000178040"/>
    </source>
</evidence>
<dbReference type="Proteomes" id="UP000178040">
    <property type="component" value="Unassembled WGS sequence"/>
</dbReference>
<reference evidence="3 4" key="1">
    <citation type="journal article" date="2016" name="Nat. Commun.">
        <title>Thousands of microbial genomes shed light on interconnected biogeochemical processes in an aquifer system.</title>
        <authorList>
            <person name="Anantharaman K."/>
            <person name="Brown C.T."/>
            <person name="Hug L.A."/>
            <person name="Sharon I."/>
            <person name="Castelle C.J."/>
            <person name="Probst A.J."/>
            <person name="Thomas B.C."/>
            <person name="Singh A."/>
            <person name="Wilkins M.J."/>
            <person name="Karaoz U."/>
            <person name="Brodie E.L."/>
            <person name="Williams K.H."/>
            <person name="Hubbard S.S."/>
            <person name="Banfield J.F."/>
        </authorList>
    </citation>
    <scope>NUCLEOTIDE SEQUENCE [LARGE SCALE GENOMIC DNA]</scope>
</reference>
<dbReference type="InterPro" id="IPR051315">
    <property type="entry name" value="Bact_Chemotaxis_CheA"/>
</dbReference>
<evidence type="ECO:0000256" key="1">
    <source>
        <dbReference type="PROSITE-ProRule" id="PRU00110"/>
    </source>
</evidence>
<dbReference type="PANTHER" id="PTHR43395:SF10">
    <property type="entry name" value="CHEMOTAXIS PROTEIN CHEA"/>
    <property type="match status" value="1"/>
</dbReference>
<dbReference type="PANTHER" id="PTHR43395">
    <property type="entry name" value="SENSOR HISTIDINE KINASE CHEA"/>
    <property type="match status" value="1"/>
</dbReference>
<proteinExistence type="predicted"/>
<dbReference type="PROSITE" id="PS50894">
    <property type="entry name" value="HPT"/>
    <property type="match status" value="1"/>
</dbReference>
<organism evidence="3 4">
    <name type="scientific">Candidatus Roizmanbacteria bacterium RIFCSPLOWO2_01_FULL_37_16</name>
    <dbReference type="NCBI Taxonomy" id="1802058"/>
    <lineage>
        <taxon>Bacteria</taxon>
        <taxon>Candidatus Roizmaniibacteriota</taxon>
    </lineage>
</organism>
<accession>A0A1F7IIN0</accession>
<dbReference type="AlphaFoldDB" id="A0A1F7IIN0"/>
<protein>
    <recommendedName>
        <fullName evidence="2">HPt domain-containing protein</fullName>
    </recommendedName>
</protein>
<dbReference type="SMART" id="SM00073">
    <property type="entry name" value="HPT"/>
    <property type="match status" value="1"/>
</dbReference>
<dbReference type="InterPro" id="IPR008207">
    <property type="entry name" value="Sig_transdc_His_kin_Hpt_dom"/>
</dbReference>
<dbReference type="GO" id="GO:0000160">
    <property type="term" value="P:phosphorelay signal transduction system"/>
    <property type="evidence" value="ECO:0007669"/>
    <property type="project" value="InterPro"/>
</dbReference>